<proteinExistence type="predicted"/>
<evidence type="ECO:0000313" key="2">
    <source>
        <dbReference type="Proteomes" id="UP001631969"/>
    </source>
</evidence>
<name>A0ACC7P1F2_9BACL</name>
<accession>A0ACC7P1F2</accession>
<protein>
    <submittedName>
        <fullName evidence="1">MBL fold metallo-hydrolase</fullName>
    </submittedName>
</protein>
<evidence type="ECO:0000313" key="1">
    <source>
        <dbReference type="EMBL" id="MFM9328137.1"/>
    </source>
</evidence>
<dbReference type="EMBL" id="JBJURJ010000004">
    <property type="protein sequence ID" value="MFM9328137.1"/>
    <property type="molecule type" value="Genomic_DNA"/>
</dbReference>
<keyword evidence="2" id="KW-1185">Reference proteome</keyword>
<dbReference type="Proteomes" id="UP001631969">
    <property type="component" value="Unassembled WGS sequence"/>
</dbReference>
<reference evidence="1" key="1">
    <citation type="submission" date="2024-12" db="EMBL/GenBank/DDBJ databases">
        <authorList>
            <person name="Wu N."/>
        </authorList>
    </citation>
    <scope>NUCLEOTIDE SEQUENCE</scope>
    <source>
        <strain evidence="1">P15</strain>
    </source>
</reference>
<organism evidence="1 2">
    <name type="scientific">Paenibacillus mesotrionivorans</name>
    <dbReference type="NCBI Taxonomy" id="3160968"/>
    <lineage>
        <taxon>Bacteria</taxon>
        <taxon>Bacillati</taxon>
        <taxon>Bacillota</taxon>
        <taxon>Bacilli</taxon>
        <taxon>Bacillales</taxon>
        <taxon>Paenibacillaceae</taxon>
        <taxon>Paenibacillus</taxon>
    </lineage>
</organism>
<comment type="caution">
    <text evidence="1">The sequence shown here is derived from an EMBL/GenBank/DDBJ whole genome shotgun (WGS) entry which is preliminary data.</text>
</comment>
<gene>
    <name evidence="1" type="ORF">ACI1P1_07560</name>
</gene>
<sequence length="245" mass="26156">MKSTTVQTVTQLAFLPRLFPINCYLVEEQDGLTLIDSGMAFCQKGILSAASRLGKPIRRIVLTHGHQDHVGALDGLKAALPDAKVYISARDSRLLAGDVSLMSHEPNLPIRGSVPKGIKTKPDILLQDGDMVGSLQAVAAPGHTPGSMAFLDTRNRILIAGDAFQVRGGAAVSGKLKPLFPFPAMATWSKQEALASARKLRSLEPSLLAVGHGRMLQQPIPLLDRIIAEAEADTGFLPQTGGKRL</sequence>